<dbReference type="Gene3D" id="3.30.2310.20">
    <property type="entry name" value="RelE-like"/>
    <property type="match status" value="1"/>
</dbReference>
<dbReference type="HOGENOM" id="CLU_147162_8_5_10"/>
<reference evidence="2 3" key="1">
    <citation type="submission" date="2013-04" db="EMBL/GenBank/DDBJ databases">
        <title>The Genome Sequence of Parabacteroides goldsteinii DSM 19448.</title>
        <authorList>
            <consortium name="The Broad Institute Genomics Platform"/>
            <person name="Earl A."/>
            <person name="Ward D."/>
            <person name="Feldgarden M."/>
            <person name="Gevers D."/>
            <person name="Martens E."/>
            <person name="Sakamoto M."/>
            <person name="Benno Y."/>
            <person name="Song Y."/>
            <person name="Liu C."/>
            <person name="Lee J."/>
            <person name="Bolanos M."/>
            <person name="Vaisanen M.L."/>
            <person name="Finegold S.M."/>
            <person name="Walker B."/>
            <person name="Young S."/>
            <person name="Zeng Q."/>
            <person name="Gargeya S."/>
            <person name="Fitzgerald M."/>
            <person name="Haas B."/>
            <person name="Abouelleil A."/>
            <person name="Allen A.W."/>
            <person name="Alvarado L."/>
            <person name="Arachchi H.M."/>
            <person name="Berlin A.M."/>
            <person name="Chapman S.B."/>
            <person name="Gainer-Dewar J."/>
            <person name="Goldberg J."/>
            <person name="Griggs A."/>
            <person name="Gujja S."/>
            <person name="Hansen M."/>
            <person name="Howarth C."/>
            <person name="Imamovic A."/>
            <person name="Ireland A."/>
            <person name="Larimer J."/>
            <person name="McCowan C."/>
            <person name="Murphy C."/>
            <person name="Pearson M."/>
            <person name="Poon T.W."/>
            <person name="Priest M."/>
            <person name="Roberts A."/>
            <person name="Saif S."/>
            <person name="Shea T."/>
            <person name="Sisk P."/>
            <person name="Sykes S."/>
            <person name="Wortman J."/>
            <person name="Nusbaum C."/>
            <person name="Birren B."/>
        </authorList>
    </citation>
    <scope>NUCLEOTIDE SEQUENCE [LARGE SCALE GENOMIC DNA]</scope>
    <source>
        <strain evidence="2 3">DSM 19448</strain>
    </source>
</reference>
<evidence type="ECO:0000256" key="1">
    <source>
        <dbReference type="ARBA" id="ARBA00022649"/>
    </source>
</evidence>
<name>A0A0F5IQ28_9BACT</name>
<dbReference type="RefSeq" id="WP_046147494.1">
    <property type="nucleotide sequence ID" value="NZ_KQ033913.1"/>
</dbReference>
<dbReference type="STRING" id="927665.HMPREF1535_04531"/>
<gene>
    <name evidence="2" type="ORF">HMPREF1535_04531</name>
</gene>
<keyword evidence="1" id="KW-1277">Toxin-antitoxin system</keyword>
<comment type="caution">
    <text evidence="2">The sequence shown here is derived from an EMBL/GenBank/DDBJ whole genome shotgun (WGS) entry which is preliminary data.</text>
</comment>
<sequence length="102" mass="12366">MDIYFTPLARERLDDIVEYLDITWGKVIKKNFLSEITRCLKLISITPDLFPLFEDSQEVRQCLITYYNTMYYRVKNNQIQILTIWDNRMDPQTLKFILSEFD</sequence>
<dbReference type="Pfam" id="PF05016">
    <property type="entry name" value="ParE_toxin"/>
    <property type="match status" value="1"/>
</dbReference>
<dbReference type="InterPro" id="IPR007712">
    <property type="entry name" value="RelE/ParE_toxin"/>
</dbReference>
<dbReference type="Proteomes" id="UP000033047">
    <property type="component" value="Unassembled WGS sequence"/>
</dbReference>
<accession>A0A0F5IQ28</accession>
<dbReference type="EMBL" id="AQHV01000025">
    <property type="protein sequence ID" value="KKB47674.1"/>
    <property type="molecule type" value="Genomic_DNA"/>
</dbReference>
<proteinExistence type="predicted"/>
<dbReference type="AlphaFoldDB" id="A0A0F5IQ28"/>
<protein>
    <recommendedName>
        <fullName evidence="4">RelE/StbE family addiction module toxin</fullName>
    </recommendedName>
</protein>
<dbReference type="InterPro" id="IPR035093">
    <property type="entry name" value="RelE/ParE_toxin_dom_sf"/>
</dbReference>
<organism evidence="2 3">
    <name type="scientific">Parabacteroides goldsteinii DSM 19448 = WAL 12034</name>
    <dbReference type="NCBI Taxonomy" id="927665"/>
    <lineage>
        <taxon>Bacteria</taxon>
        <taxon>Pseudomonadati</taxon>
        <taxon>Bacteroidota</taxon>
        <taxon>Bacteroidia</taxon>
        <taxon>Bacteroidales</taxon>
        <taxon>Tannerellaceae</taxon>
        <taxon>Parabacteroides</taxon>
    </lineage>
</organism>
<evidence type="ECO:0008006" key="4">
    <source>
        <dbReference type="Google" id="ProtNLM"/>
    </source>
</evidence>
<evidence type="ECO:0000313" key="2">
    <source>
        <dbReference type="EMBL" id="KKB47674.1"/>
    </source>
</evidence>
<evidence type="ECO:0000313" key="3">
    <source>
        <dbReference type="Proteomes" id="UP000033047"/>
    </source>
</evidence>